<organism evidence="1 2">
    <name type="scientific">Cotesia glomerata</name>
    <name type="common">Lepidopteran parasitic wasp</name>
    <name type="synonym">Apanteles glomeratus</name>
    <dbReference type="NCBI Taxonomy" id="32391"/>
    <lineage>
        <taxon>Eukaryota</taxon>
        <taxon>Metazoa</taxon>
        <taxon>Ecdysozoa</taxon>
        <taxon>Arthropoda</taxon>
        <taxon>Hexapoda</taxon>
        <taxon>Insecta</taxon>
        <taxon>Pterygota</taxon>
        <taxon>Neoptera</taxon>
        <taxon>Endopterygota</taxon>
        <taxon>Hymenoptera</taxon>
        <taxon>Apocrita</taxon>
        <taxon>Ichneumonoidea</taxon>
        <taxon>Braconidae</taxon>
        <taxon>Microgastrinae</taxon>
        <taxon>Cotesia</taxon>
    </lineage>
</organism>
<accession>A0AAV7HQ03</accession>
<evidence type="ECO:0000313" key="2">
    <source>
        <dbReference type="Proteomes" id="UP000826195"/>
    </source>
</evidence>
<name>A0AAV7HQ03_COTGL</name>
<dbReference type="EMBL" id="JAHXZJ010002237">
    <property type="protein sequence ID" value="KAH0546222.1"/>
    <property type="molecule type" value="Genomic_DNA"/>
</dbReference>
<gene>
    <name evidence="1" type="ORF">KQX54_007289</name>
</gene>
<sequence length="81" mass="9456">MGVGSEWYFNPRVPLGPTKLGHRSIQRSWELETVTHQLMPHGFSGWCLFNPFTLHQDRNAPWLLHTVARYPWPTLLICDNV</sequence>
<protein>
    <submittedName>
        <fullName evidence="1">Uncharacterized protein</fullName>
    </submittedName>
</protein>
<keyword evidence="2" id="KW-1185">Reference proteome</keyword>
<dbReference type="AlphaFoldDB" id="A0AAV7HQ03"/>
<dbReference type="Proteomes" id="UP000826195">
    <property type="component" value="Unassembled WGS sequence"/>
</dbReference>
<proteinExistence type="predicted"/>
<reference evidence="1 2" key="1">
    <citation type="journal article" date="2021" name="J. Hered.">
        <title>A chromosome-level genome assembly of the parasitoid wasp, Cotesia glomerata (Hymenoptera: Braconidae).</title>
        <authorList>
            <person name="Pinto B.J."/>
            <person name="Weis J.J."/>
            <person name="Gamble T."/>
            <person name="Ode P.J."/>
            <person name="Paul R."/>
            <person name="Zaspel J.M."/>
        </authorList>
    </citation>
    <scope>NUCLEOTIDE SEQUENCE [LARGE SCALE GENOMIC DNA]</scope>
    <source>
        <strain evidence="1">CgM1</strain>
    </source>
</reference>
<comment type="caution">
    <text evidence="1">The sequence shown here is derived from an EMBL/GenBank/DDBJ whole genome shotgun (WGS) entry which is preliminary data.</text>
</comment>
<evidence type="ECO:0000313" key="1">
    <source>
        <dbReference type="EMBL" id="KAH0546222.1"/>
    </source>
</evidence>